<protein>
    <submittedName>
        <fullName evidence="1">Uncharacterized protein</fullName>
    </submittedName>
</protein>
<name>A0A392SG29_9FABA</name>
<dbReference type="Proteomes" id="UP000265520">
    <property type="component" value="Unassembled WGS sequence"/>
</dbReference>
<feature type="non-terminal residue" evidence="1">
    <location>
        <position position="1"/>
    </location>
</feature>
<reference evidence="1 2" key="1">
    <citation type="journal article" date="2018" name="Front. Plant Sci.">
        <title>Red Clover (Trifolium pratense) and Zigzag Clover (T. medium) - A Picture of Genomic Similarities and Differences.</title>
        <authorList>
            <person name="Dluhosova J."/>
            <person name="Istvanek J."/>
            <person name="Nedelnik J."/>
            <person name="Repkova J."/>
        </authorList>
    </citation>
    <scope>NUCLEOTIDE SEQUENCE [LARGE SCALE GENOMIC DNA]</scope>
    <source>
        <strain evidence="2">cv. 10/8</strain>
        <tissue evidence="1">Leaf</tissue>
    </source>
</reference>
<proteinExistence type="predicted"/>
<feature type="non-terminal residue" evidence="1">
    <location>
        <position position="82"/>
    </location>
</feature>
<dbReference type="EMBL" id="LXQA010364509">
    <property type="protein sequence ID" value="MCI46910.1"/>
    <property type="molecule type" value="Genomic_DNA"/>
</dbReference>
<evidence type="ECO:0000313" key="2">
    <source>
        <dbReference type="Proteomes" id="UP000265520"/>
    </source>
</evidence>
<comment type="caution">
    <text evidence="1">The sequence shown here is derived from an EMBL/GenBank/DDBJ whole genome shotgun (WGS) entry which is preliminary data.</text>
</comment>
<evidence type="ECO:0000313" key="1">
    <source>
        <dbReference type="EMBL" id="MCI46910.1"/>
    </source>
</evidence>
<sequence>ESEQHFSDNSSCAMPETQPKVLQQVDNTTLEAVELAQKNATLNDASACAIPKTTQKVVIVSDDDFDEVVIADLQVLKQVLAD</sequence>
<accession>A0A392SG29</accession>
<organism evidence="1 2">
    <name type="scientific">Trifolium medium</name>
    <dbReference type="NCBI Taxonomy" id="97028"/>
    <lineage>
        <taxon>Eukaryota</taxon>
        <taxon>Viridiplantae</taxon>
        <taxon>Streptophyta</taxon>
        <taxon>Embryophyta</taxon>
        <taxon>Tracheophyta</taxon>
        <taxon>Spermatophyta</taxon>
        <taxon>Magnoliopsida</taxon>
        <taxon>eudicotyledons</taxon>
        <taxon>Gunneridae</taxon>
        <taxon>Pentapetalae</taxon>
        <taxon>rosids</taxon>
        <taxon>fabids</taxon>
        <taxon>Fabales</taxon>
        <taxon>Fabaceae</taxon>
        <taxon>Papilionoideae</taxon>
        <taxon>50 kb inversion clade</taxon>
        <taxon>NPAAA clade</taxon>
        <taxon>Hologalegina</taxon>
        <taxon>IRL clade</taxon>
        <taxon>Trifolieae</taxon>
        <taxon>Trifolium</taxon>
    </lineage>
</organism>
<dbReference type="AlphaFoldDB" id="A0A392SG29"/>
<keyword evidence="2" id="KW-1185">Reference proteome</keyword>